<accession>A0A5J4U4K6</accession>
<name>A0A5J4U4K6_9EUKA</name>
<organism evidence="4 5">
    <name type="scientific">Streblomastix strix</name>
    <dbReference type="NCBI Taxonomy" id="222440"/>
    <lineage>
        <taxon>Eukaryota</taxon>
        <taxon>Metamonada</taxon>
        <taxon>Preaxostyla</taxon>
        <taxon>Oxymonadida</taxon>
        <taxon>Streblomastigidae</taxon>
        <taxon>Streblomastix</taxon>
    </lineage>
</organism>
<feature type="domain" description="Protein kinase" evidence="3">
    <location>
        <begin position="49"/>
        <end position="262"/>
    </location>
</feature>
<proteinExistence type="predicted"/>
<dbReference type="PROSITE" id="PS50011">
    <property type="entry name" value="PROTEIN_KINASE_DOM"/>
    <property type="match status" value="1"/>
</dbReference>
<sequence length="262" mass="29541">MHKQTQSHSDVQENGVEDHNAKVGETDAPLDQKLNQTNPDDKDADIPPVGDASTVLHGSYGTVFAALHEGPQRTKLVAIKFETTNNSTHIRDEALILRCLSGSTHFAKFYRYSKYQGFKFLTMEMLGPCMLDIVNRVRPYRFTLQSLLKFGIQGVEALEALHNAGYVHYDIKPGNFVIGNTKETSGIFYLIDFGLCKKIDFKTDKIRNRNGIVGLRGTLRYASLNAHHKLELGPCDDLMSLLYVLIEFYTGKLPWIDMKDIV</sequence>
<dbReference type="AlphaFoldDB" id="A0A5J4U4K6"/>
<dbReference type="Proteomes" id="UP000324800">
    <property type="component" value="Unassembled WGS sequence"/>
</dbReference>
<dbReference type="Pfam" id="PF00069">
    <property type="entry name" value="Pkinase"/>
    <property type="match status" value="1"/>
</dbReference>
<dbReference type="SUPFAM" id="SSF56112">
    <property type="entry name" value="Protein kinase-like (PK-like)"/>
    <property type="match status" value="1"/>
</dbReference>
<evidence type="ECO:0000313" key="5">
    <source>
        <dbReference type="Proteomes" id="UP000324800"/>
    </source>
</evidence>
<evidence type="ECO:0000313" key="4">
    <source>
        <dbReference type="EMBL" id="KAA6364862.1"/>
    </source>
</evidence>
<dbReference type="GO" id="GO:0005524">
    <property type="term" value="F:ATP binding"/>
    <property type="evidence" value="ECO:0007669"/>
    <property type="project" value="InterPro"/>
</dbReference>
<dbReference type="InterPro" id="IPR050235">
    <property type="entry name" value="CK1_Ser-Thr_kinase"/>
</dbReference>
<reference evidence="4 5" key="1">
    <citation type="submission" date="2019-03" db="EMBL/GenBank/DDBJ databases">
        <title>Single cell metagenomics reveals metabolic interactions within the superorganism composed of flagellate Streblomastix strix and complex community of Bacteroidetes bacteria on its surface.</title>
        <authorList>
            <person name="Treitli S.C."/>
            <person name="Kolisko M."/>
            <person name="Husnik F."/>
            <person name="Keeling P."/>
            <person name="Hampl V."/>
        </authorList>
    </citation>
    <scope>NUCLEOTIDE SEQUENCE [LARGE SCALE GENOMIC DNA]</scope>
    <source>
        <strain evidence="4">ST1C</strain>
    </source>
</reference>
<dbReference type="EMBL" id="SNRW01021135">
    <property type="protein sequence ID" value="KAA6364862.1"/>
    <property type="molecule type" value="Genomic_DNA"/>
</dbReference>
<feature type="region of interest" description="Disordered" evidence="2">
    <location>
        <begin position="1"/>
        <end position="49"/>
    </location>
</feature>
<dbReference type="OrthoDB" id="5579860at2759"/>
<gene>
    <name evidence="4" type="ORF">EZS28_039611</name>
</gene>
<dbReference type="InterPro" id="IPR008271">
    <property type="entry name" value="Ser/Thr_kinase_AS"/>
</dbReference>
<protein>
    <recommendedName>
        <fullName evidence="1">non-specific serine/threonine protein kinase</fullName>
        <ecNumber evidence="1">2.7.11.1</ecNumber>
    </recommendedName>
</protein>
<comment type="caution">
    <text evidence="4">The sequence shown here is derived from an EMBL/GenBank/DDBJ whole genome shotgun (WGS) entry which is preliminary data.</text>
</comment>
<dbReference type="Gene3D" id="1.10.510.10">
    <property type="entry name" value="Transferase(Phosphotransferase) domain 1"/>
    <property type="match status" value="1"/>
</dbReference>
<evidence type="ECO:0000256" key="1">
    <source>
        <dbReference type="ARBA" id="ARBA00012513"/>
    </source>
</evidence>
<evidence type="ECO:0000259" key="3">
    <source>
        <dbReference type="PROSITE" id="PS50011"/>
    </source>
</evidence>
<dbReference type="InterPro" id="IPR000719">
    <property type="entry name" value="Prot_kinase_dom"/>
</dbReference>
<evidence type="ECO:0000256" key="2">
    <source>
        <dbReference type="SAM" id="MobiDB-lite"/>
    </source>
</evidence>
<dbReference type="PANTHER" id="PTHR11909">
    <property type="entry name" value="CASEIN KINASE-RELATED"/>
    <property type="match status" value="1"/>
</dbReference>
<dbReference type="GO" id="GO:0004674">
    <property type="term" value="F:protein serine/threonine kinase activity"/>
    <property type="evidence" value="ECO:0007669"/>
    <property type="project" value="UniProtKB-EC"/>
</dbReference>
<feature type="compositionally biased region" description="Basic and acidic residues" evidence="2">
    <location>
        <begin position="16"/>
        <end position="25"/>
    </location>
</feature>
<dbReference type="InterPro" id="IPR011009">
    <property type="entry name" value="Kinase-like_dom_sf"/>
</dbReference>
<dbReference type="PROSITE" id="PS00108">
    <property type="entry name" value="PROTEIN_KINASE_ST"/>
    <property type="match status" value="1"/>
</dbReference>
<dbReference type="SMART" id="SM00220">
    <property type="entry name" value="S_TKc"/>
    <property type="match status" value="1"/>
</dbReference>
<dbReference type="EC" id="2.7.11.1" evidence="1"/>